<gene>
    <name evidence="3" type="ORF">IV41_GL000109</name>
</gene>
<evidence type="ECO:0000259" key="1">
    <source>
        <dbReference type="Pfam" id="PF08861"/>
    </source>
</evidence>
<sequence length="255" mass="28557">MKPTQELLSSVAQFFNASLQPSTTNADEIVTPLTDFIGDNINIYLSKLSAQQIQLDDDGYTLDNLSLMGIALSDTRKQIVKQICNQYQVTLSDDGVLYVKGSLSNFPLMKLNLTSAMLKIGDLYFTQRARVKNMFVEDVVAELKRSDLGGIPSSFQERTGIEYRYPYVVPQRQTHPLKVVDVINNLTNGIMMQSAFQFNDIRDNAEFDYRQPKFLLIYNDQMASPSKSALQIASDTGITPLPFSSKTAIEQALAE</sequence>
<dbReference type="InterPro" id="IPR014960">
    <property type="entry name" value="DUF1828"/>
</dbReference>
<dbReference type="PATRIC" id="fig|148604.4.peg.108"/>
<dbReference type="AlphaFoldDB" id="A0A0R2GUQ7"/>
<dbReference type="RefSeq" id="WP_056994071.1">
    <property type="nucleotide sequence ID" value="NZ_JQBA01000010.1"/>
</dbReference>
<organism evidence="3 4">
    <name type="scientific">Limosilactobacillus ingluviei</name>
    <dbReference type="NCBI Taxonomy" id="148604"/>
    <lineage>
        <taxon>Bacteria</taxon>
        <taxon>Bacillati</taxon>
        <taxon>Bacillota</taxon>
        <taxon>Bacilli</taxon>
        <taxon>Lactobacillales</taxon>
        <taxon>Lactobacillaceae</taxon>
        <taxon>Limosilactobacillus</taxon>
    </lineage>
</organism>
<feature type="domain" description="DUF1829" evidence="2">
    <location>
        <begin position="159"/>
        <end position="246"/>
    </location>
</feature>
<evidence type="ECO:0000313" key="4">
    <source>
        <dbReference type="Proteomes" id="UP000051639"/>
    </source>
</evidence>
<evidence type="ECO:0000259" key="2">
    <source>
        <dbReference type="Pfam" id="PF08862"/>
    </source>
</evidence>
<feature type="domain" description="DUF1828" evidence="1">
    <location>
        <begin position="31"/>
        <end position="120"/>
    </location>
</feature>
<protein>
    <recommendedName>
        <fullName evidence="5">DUF1828 domain-containing protein</fullName>
    </recommendedName>
</protein>
<comment type="caution">
    <text evidence="3">The sequence shown here is derived from an EMBL/GenBank/DDBJ whole genome shotgun (WGS) entry which is preliminary data.</text>
</comment>
<dbReference type="Pfam" id="PF08862">
    <property type="entry name" value="DUF1829"/>
    <property type="match status" value="1"/>
</dbReference>
<keyword evidence="4" id="KW-1185">Reference proteome</keyword>
<proteinExistence type="predicted"/>
<dbReference type="Proteomes" id="UP000051639">
    <property type="component" value="Unassembled WGS sequence"/>
</dbReference>
<reference evidence="3 4" key="1">
    <citation type="journal article" date="2015" name="Genome Announc.">
        <title>Expanding the biotechnology potential of lactobacilli through comparative genomics of 213 strains and associated genera.</title>
        <authorList>
            <person name="Sun Z."/>
            <person name="Harris H.M."/>
            <person name="McCann A."/>
            <person name="Guo C."/>
            <person name="Argimon S."/>
            <person name="Zhang W."/>
            <person name="Yang X."/>
            <person name="Jeffery I.B."/>
            <person name="Cooney J.C."/>
            <person name="Kagawa T.F."/>
            <person name="Liu W."/>
            <person name="Song Y."/>
            <person name="Salvetti E."/>
            <person name="Wrobel A."/>
            <person name="Rasinkangas P."/>
            <person name="Parkhill J."/>
            <person name="Rea M.C."/>
            <person name="O'Sullivan O."/>
            <person name="Ritari J."/>
            <person name="Douillard F.P."/>
            <person name="Paul Ross R."/>
            <person name="Yang R."/>
            <person name="Briner A.E."/>
            <person name="Felis G.E."/>
            <person name="de Vos W.M."/>
            <person name="Barrangou R."/>
            <person name="Klaenhammer T.R."/>
            <person name="Caufield P.W."/>
            <person name="Cui Y."/>
            <person name="Zhang H."/>
            <person name="O'Toole P.W."/>
        </authorList>
    </citation>
    <scope>NUCLEOTIDE SEQUENCE [LARGE SCALE GENOMIC DNA]</scope>
    <source>
        <strain evidence="3 4">DSM 14792</strain>
    </source>
</reference>
<evidence type="ECO:0000313" key="3">
    <source>
        <dbReference type="EMBL" id="KRN44681.1"/>
    </source>
</evidence>
<dbReference type="EMBL" id="JQBA01000010">
    <property type="protein sequence ID" value="KRN44681.1"/>
    <property type="molecule type" value="Genomic_DNA"/>
</dbReference>
<accession>A0A0R2GUQ7</accession>
<evidence type="ECO:0008006" key="5">
    <source>
        <dbReference type="Google" id="ProtNLM"/>
    </source>
</evidence>
<dbReference type="OrthoDB" id="1321863at2"/>
<dbReference type="InterPro" id="IPR014961">
    <property type="entry name" value="DUF1829"/>
</dbReference>
<name>A0A0R2GUQ7_9LACO</name>
<dbReference type="Pfam" id="PF08861">
    <property type="entry name" value="DUF1828"/>
    <property type="match status" value="1"/>
</dbReference>